<sequence length="50" mass="5692">MSTSPKSERVICWKLDSDTEKERLEWQASLELQPSSFLPGGRVTLRAPQC</sequence>
<evidence type="ECO:0000313" key="2">
    <source>
        <dbReference type="Proteomes" id="UP000192247"/>
    </source>
</evidence>
<gene>
    <name evidence="1" type="ORF">BIW11_03993</name>
</gene>
<dbReference type="EMBL" id="MNPL01014937">
    <property type="protein sequence ID" value="OQR71313.1"/>
    <property type="molecule type" value="Genomic_DNA"/>
</dbReference>
<accession>A0A1V9XD38</accession>
<reference evidence="1 2" key="1">
    <citation type="journal article" date="2017" name="Gigascience">
        <title>Draft genome of the honey bee ectoparasitic mite, Tropilaelaps mercedesae, is shaped by the parasitic life history.</title>
        <authorList>
            <person name="Dong X."/>
            <person name="Armstrong S.D."/>
            <person name="Xia D."/>
            <person name="Makepeace B.L."/>
            <person name="Darby A.C."/>
            <person name="Kadowaki T."/>
        </authorList>
    </citation>
    <scope>NUCLEOTIDE SEQUENCE [LARGE SCALE GENOMIC DNA]</scope>
    <source>
        <strain evidence="1">Wuxi-XJTLU</strain>
    </source>
</reference>
<name>A0A1V9XD38_9ACAR</name>
<dbReference type="AlphaFoldDB" id="A0A1V9XD38"/>
<keyword evidence="2" id="KW-1185">Reference proteome</keyword>
<proteinExistence type="predicted"/>
<dbReference type="Proteomes" id="UP000192247">
    <property type="component" value="Unassembled WGS sequence"/>
</dbReference>
<protein>
    <submittedName>
        <fullName evidence="1">Uncharacterized protein</fullName>
    </submittedName>
</protein>
<organism evidence="1 2">
    <name type="scientific">Tropilaelaps mercedesae</name>
    <dbReference type="NCBI Taxonomy" id="418985"/>
    <lineage>
        <taxon>Eukaryota</taxon>
        <taxon>Metazoa</taxon>
        <taxon>Ecdysozoa</taxon>
        <taxon>Arthropoda</taxon>
        <taxon>Chelicerata</taxon>
        <taxon>Arachnida</taxon>
        <taxon>Acari</taxon>
        <taxon>Parasitiformes</taxon>
        <taxon>Mesostigmata</taxon>
        <taxon>Gamasina</taxon>
        <taxon>Dermanyssoidea</taxon>
        <taxon>Laelapidae</taxon>
        <taxon>Tropilaelaps</taxon>
    </lineage>
</organism>
<comment type="caution">
    <text evidence="1">The sequence shown here is derived from an EMBL/GenBank/DDBJ whole genome shotgun (WGS) entry which is preliminary data.</text>
</comment>
<evidence type="ECO:0000313" key="1">
    <source>
        <dbReference type="EMBL" id="OQR71313.1"/>
    </source>
</evidence>
<dbReference type="InParanoid" id="A0A1V9XD38"/>